<proteinExistence type="predicted"/>
<sequence>MSYHHHHQINQVHRGGSGEYPKESDIVEISSFD</sequence>
<evidence type="ECO:0000313" key="3">
    <source>
        <dbReference type="Proteomes" id="UP000011777"/>
    </source>
</evidence>
<protein>
    <submittedName>
        <fullName evidence="2">Uncharacterized protein</fullName>
    </submittedName>
</protein>
<dbReference type="AlphaFoldDB" id="M3JYZ0"/>
<dbReference type="Proteomes" id="UP000011777">
    <property type="component" value="Unassembled WGS sequence"/>
</dbReference>
<evidence type="ECO:0000313" key="2">
    <source>
        <dbReference type="EMBL" id="EMG48215.1"/>
    </source>
</evidence>
<evidence type="ECO:0000256" key="1">
    <source>
        <dbReference type="SAM" id="MobiDB-lite"/>
    </source>
</evidence>
<reference evidence="2 3" key="1">
    <citation type="submission" date="2013-02" db="EMBL/GenBank/DDBJ databases">
        <title>Genome sequence of Candida maltosa Xu316, a potential industrial strain for xylitol and ethanol production.</title>
        <authorList>
            <person name="Yu J."/>
            <person name="Wang Q."/>
            <person name="Geng X."/>
            <person name="Bao W."/>
            <person name="He P."/>
            <person name="Cai J."/>
        </authorList>
    </citation>
    <scope>NUCLEOTIDE SEQUENCE [LARGE SCALE GENOMIC DNA]</scope>
    <source>
        <strain evidence="3">Xu316</strain>
    </source>
</reference>
<accession>M3JYZ0</accession>
<keyword evidence="3" id="KW-1185">Reference proteome</keyword>
<gene>
    <name evidence="2" type="ORF">G210_1242</name>
</gene>
<organism evidence="2 3">
    <name type="scientific">Candida maltosa (strain Xu316)</name>
    <name type="common">Yeast</name>
    <dbReference type="NCBI Taxonomy" id="1245528"/>
    <lineage>
        <taxon>Eukaryota</taxon>
        <taxon>Fungi</taxon>
        <taxon>Dikarya</taxon>
        <taxon>Ascomycota</taxon>
        <taxon>Saccharomycotina</taxon>
        <taxon>Pichiomycetes</taxon>
        <taxon>Debaryomycetaceae</taxon>
        <taxon>Candida/Lodderomyces clade</taxon>
        <taxon>Candida</taxon>
    </lineage>
</organism>
<feature type="region of interest" description="Disordered" evidence="1">
    <location>
        <begin position="1"/>
        <end position="33"/>
    </location>
</feature>
<name>M3JYZ0_CANMX</name>
<comment type="caution">
    <text evidence="2">The sequence shown here is derived from an EMBL/GenBank/DDBJ whole genome shotgun (WGS) entry which is preliminary data.</text>
</comment>
<dbReference type="HOGENOM" id="CLU_3384695_0_0_1"/>
<dbReference type="EMBL" id="AOGT01001195">
    <property type="protein sequence ID" value="EMG48215.1"/>
    <property type="molecule type" value="Genomic_DNA"/>
</dbReference>